<dbReference type="InterPro" id="IPR045170">
    <property type="entry name" value="MTOX"/>
</dbReference>
<name>A0A2T4G7P7_9PSED</name>
<evidence type="ECO:0000259" key="5">
    <source>
        <dbReference type="Pfam" id="PF01266"/>
    </source>
</evidence>
<organism evidence="6 7">
    <name type="scientific">Pseudomonas aylmerensis</name>
    <dbReference type="NCBI Taxonomy" id="1869229"/>
    <lineage>
        <taxon>Bacteria</taxon>
        <taxon>Pseudomonadati</taxon>
        <taxon>Pseudomonadota</taxon>
        <taxon>Gammaproteobacteria</taxon>
        <taxon>Pseudomonadales</taxon>
        <taxon>Pseudomonadaceae</taxon>
        <taxon>Pseudomonas</taxon>
    </lineage>
</organism>
<comment type="caution">
    <text evidence="6">The sequence shown here is derived from an EMBL/GenBank/DDBJ whole genome shotgun (WGS) entry which is preliminary data.</text>
</comment>
<gene>
    <name evidence="6" type="ORF">C9382_06175</name>
</gene>
<evidence type="ECO:0000256" key="1">
    <source>
        <dbReference type="ARBA" id="ARBA00001974"/>
    </source>
</evidence>
<evidence type="ECO:0000256" key="2">
    <source>
        <dbReference type="ARBA" id="ARBA00022630"/>
    </source>
</evidence>
<dbReference type="InterPro" id="IPR006076">
    <property type="entry name" value="FAD-dep_OxRdtase"/>
</dbReference>
<dbReference type="PANTHER" id="PTHR10961:SF7">
    <property type="entry name" value="FAD DEPENDENT OXIDOREDUCTASE DOMAIN-CONTAINING PROTEIN"/>
    <property type="match status" value="1"/>
</dbReference>
<evidence type="ECO:0000256" key="4">
    <source>
        <dbReference type="ARBA" id="ARBA00023002"/>
    </source>
</evidence>
<dbReference type="InterPro" id="IPR036188">
    <property type="entry name" value="FAD/NAD-bd_sf"/>
</dbReference>
<proteinExistence type="predicted"/>
<evidence type="ECO:0000256" key="3">
    <source>
        <dbReference type="ARBA" id="ARBA00022827"/>
    </source>
</evidence>
<dbReference type="Gene3D" id="3.50.50.60">
    <property type="entry name" value="FAD/NAD(P)-binding domain"/>
    <property type="match status" value="1"/>
</dbReference>
<dbReference type="Proteomes" id="UP000240571">
    <property type="component" value="Unassembled WGS sequence"/>
</dbReference>
<dbReference type="NCBIfam" id="NF008425">
    <property type="entry name" value="PRK11259.1"/>
    <property type="match status" value="1"/>
</dbReference>
<dbReference type="Pfam" id="PF01266">
    <property type="entry name" value="DAO"/>
    <property type="match status" value="1"/>
</dbReference>
<dbReference type="GO" id="GO:0008115">
    <property type="term" value="F:sarcosine oxidase activity"/>
    <property type="evidence" value="ECO:0007669"/>
    <property type="project" value="TreeGrafter"/>
</dbReference>
<protein>
    <submittedName>
        <fullName evidence="6">N-methyl-L-tryptophan oxidase</fullName>
    </submittedName>
</protein>
<keyword evidence="4" id="KW-0560">Oxidoreductase</keyword>
<dbReference type="Gene3D" id="3.30.9.10">
    <property type="entry name" value="D-Amino Acid Oxidase, subunit A, domain 2"/>
    <property type="match status" value="1"/>
</dbReference>
<accession>A0A2T4G7P7</accession>
<dbReference type="SUPFAM" id="SSF54373">
    <property type="entry name" value="FAD-linked reductases, C-terminal domain"/>
    <property type="match status" value="1"/>
</dbReference>
<dbReference type="SUPFAM" id="SSF51905">
    <property type="entry name" value="FAD/NAD(P)-binding domain"/>
    <property type="match status" value="1"/>
</dbReference>
<comment type="cofactor">
    <cofactor evidence="1">
        <name>FAD</name>
        <dbReference type="ChEBI" id="CHEBI:57692"/>
    </cofactor>
</comment>
<evidence type="ECO:0000313" key="6">
    <source>
        <dbReference type="EMBL" id="PTC31658.1"/>
    </source>
</evidence>
<evidence type="ECO:0000313" key="7">
    <source>
        <dbReference type="Proteomes" id="UP000240571"/>
    </source>
</evidence>
<feature type="domain" description="FAD dependent oxidoreductase" evidence="5">
    <location>
        <begin position="7"/>
        <end position="368"/>
    </location>
</feature>
<dbReference type="AlphaFoldDB" id="A0A2T4G7P7"/>
<reference evidence="6 7" key="1">
    <citation type="submission" date="2018-03" db="EMBL/GenBank/DDBJ databases">
        <title>Diversity of bacteria associated with corn roots inoculated with woodland soils in Canada, and Description of Pseudomonas aylmerense sp. nov.</title>
        <authorList>
            <person name="Tambong J.T."/>
            <person name="Xu R."/>
            <person name="Tchagang C."/>
        </authorList>
    </citation>
    <scope>NUCLEOTIDE SEQUENCE [LARGE SCALE GENOMIC DNA]</scope>
    <source>
        <strain evidence="6 7">S1E44</strain>
    </source>
</reference>
<dbReference type="GO" id="GO:0050660">
    <property type="term" value="F:flavin adenine dinucleotide binding"/>
    <property type="evidence" value="ECO:0007669"/>
    <property type="project" value="InterPro"/>
</dbReference>
<dbReference type="RefSeq" id="WP_083221397.1">
    <property type="nucleotide sequence ID" value="NZ_MAUE01000017.1"/>
</dbReference>
<keyword evidence="3" id="KW-0274">FAD</keyword>
<sequence>MERYESLVIGLGAMGAATVYQLAKAGVKVAGIDRHHPPHTFGSSHGDTRITRLSVGEGAQYVPIVRNSHRIWRELEAASGEALFEQSGLLVLTSRDDFDPSDESDFTLRTIGLANTYGIEHEVLDAAQIRQRFAQFAHVADSAIGYYEPGGGFVRPERCIEVQLRLAEQHGATLYKGETVTAIRADEHGVTVTTDQRTLQADKLVVSAGNWAGGLLGAPFDQLLKVYRQQLFWFELEPGADLVGKSPTYILTHGQGEGNTNYGFPALPGEGTLKIATAQYHTASTPETLDRTVSAAEEQAMYAQQVRGRIAGVTSKVVKSAVCAYTVTPDHHFIIDQHPTLQHTLVVSPCSGHGFKHSAALGEAFAQWCIRGSSDLDLSAFSLKRFAGQALAPQ</sequence>
<dbReference type="OrthoDB" id="9806257at2"/>
<keyword evidence="2" id="KW-0285">Flavoprotein</keyword>
<dbReference type="PANTHER" id="PTHR10961">
    <property type="entry name" value="PEROXISOMAL SARCOSINE OXIDASE"/>
    <property type="match status" value="1"/>
</dbReference>
<dbReference type="EMBL" id="PYWW01000011">
    <property type="protein sequence ID" value="PTC31658.1"/>
    <property type="molecule type" value="Genomic_DNA"/>
</dbReference>